<dbReference type="Proteomes" id="UP001321861">
    <property type="component" value="Chromosome"/>
</dbReference>
<dbReference type="RefSeq" id="WP_317636492.1">
    <property type="nucleotide sequence ID" value="NZ_AP026802.1"/>
</dbReference>
<organism evidence="2 3">
    <name type="scientific">Xylocopilactobacillus apicola</name>
    <dbReference type="NCBI Taxonomy" id="2932184"/>
    <lineage>
        <taxon>Bacteria</taxon>
        <taxon>Bacillati</taxon>
        <taxon>Bacillota</taxon>
        <taxon>Bacilli</taxon>
        <taxon>Lactobacillales</taxon>
        <taxon>Lactobacillaceae</taxon>
        <taxon>Xylocopilactobacillus</taxon>
    </lineage>
</organism>
<dbReference type="KEGG" id="xap:XA3_10580"/>
<dbReference type="PANTHER" id="PTHR42831">
    <property type="entry name" value="FE-S PROTEIN MATURATION AUXILIARY FACTOR YITW"/>
    <property type="match status" value="1"/>
</dbReference>
<reference evidence="2 3" key="1">
    <citation type="journal article" date="2023" name="Microbiol. Spectr.">
        <title>Symbiosis of Carpenter Bees with Uncharacterized Lactic Acid Bacteria Showing NAD Auxotrophy.</title>
        <authorList>
            <person name="Kawasaki S."/>
            <person name="Ozawa K."/>
            <person name="Mori T."/>
            <person name="Yamamoto A."/>
            <person name="Ito M."/>
            <person name="Ohkuma M."/>
            <person name="Sakamoto M."/>
            <person name="Matsutani M."/>
        </authorList>
    </citation>
    <scope>NUCLEOTIDE SEQUENCE [LARGE SCALE GENOMIC DNA]</scope>
    <source>
        <strain evidence="2 3">XA3</strain>
    </source>
</reference>
<dbReference type="InterPro" id="IPR002744">
    <property type="entry name" value="MIP18-like"/>
</dbReference>
<keyword evidence="3" id="KW-1185">Reference proteome</keyword>
<keyword evidence="2" id="KW-0489">Methyltransferase</keyword>
<accession>A0AAU9DNG1</accession>
<dbReference type="SUPFAM" id="SSF117916">
    <property type="entry name" value="Fe-S cluster assembly (FSCA) domain-like"/>
    <property type="match status" value="1"/>
</dbReference>
<name>A0AAU9DNG1_9LACO</name>
<dbReference type="PANTHER" id="PTHR42831:SF1">
    <property type="entry name" value="FE-S PROTEIN MATURATION AUXILIARY FACTOR YITW"/>
    <property type="match status" value="1"/>
</dbReference>
<dbReference type="GO" id="GO:0008168">
    <property type="term" value="F:methyltransferase activity"/>
    <property type="evidence" value="ECO:0007669"/>
    <property type="project" value="UniProtKB-KW"/>
</dbReference>
<dbReference type="InterPro" id="IPR052339">
    <property type="entry name" value="Fe-S_Maturation_MIP18"/>
</dbReference>
<dbReference type="Gene3D" id="3.30.300.130">
    <property type="entry name" value="Fe-S cluster assembly (FSCA)"/>
    <property type="match status" value="1"/>
</dbReference>
<dbReference type="Pfam" id="PF01883">
    <property type="entry name" value="FeS_assembly_P"/>
    <property type="match status" value="1"/>
</dbReference>
<proteinExistence type="predicted"/>
<dbReference type="EMBL" id="AP026802">
    <property type="protein sequence ID" value="BDR58617.1"/>
    <property type="molecule type" value="Genomic_DNA"/>
</dbReference>
<keyword evidence="2" id="KW-0808">Transferase</keyword>
<feature type="domain" description="MIP18 family-like" evidence="1">
    <location>
        <begin position="17"/>
        <end position="89"/>
    </location>
</feature>
<dbReference type="InterPro" id="IPR034904">
    <property type="entry name" value="FSCA_dom_sf"/>
</dbReference>
<evidence type="ECO:0000313" key="2">
    <source>
        <dbReference type="EMBL" id="BDR58617.1"/>
    </source>
</evidence>
<sequence>MSEEKLTQEQQDEHIKKSILAALENVIDPELGVDIINLGLVYRIDLDDNGTCKILMTLTTIGCPLTIELQDMIKTELMEIPEVKDVSIELTFDPPWSMERLSRYAKIALGLA</sequence>
<dbReference type="GO" id="GO:0032259">
    <property type="term" value="P:methylation"/>
    <property type="evidence" value="ECO:0007669"/>
    <property type="project" value="UniProtKB-KW"/>
</dbReference>
<evidence type="ECO:0000259" key="1">
    <source>
        <dbReference type="Pfam" id="PF01883"/>
    </source>
</evidence>
<evidence type="ECO:0000313" key="3">
    <source>
        <dbReference type="Proteomes" id="UP001321861"/>
    </source>
</evidence>
<gene>
    <name evidence="2" type="ORF">XA3_10580</name>
</gene>
<dbReference type="AlphaFoldDB" id="A0AAU9DNG1"/>
<protein>
    <submittedName>
        <fullName evidence="2">DNA methyltransferase</fullName>
    </submittedName>
</protein>